<keyword evidence="2" id="KW-1003">Cell membrane</keyword>
<evidence type="ECO:0000256" key="6">
    <source>
        <dbReference type="SAM" id="MobiDB-lite"/>
    </source>
</evidence>
<feature type="transmembrane region" description="Helical" evidence="7">
    <location>
        <begin position="35"/>
        <end position="54"/>
    </location>
</feature>
<dbReference type="InterPro" id="IPR027379">
    <property type="entry name" value="CLS_N"/>
</dbReference>
<evidence type="ECO:0000259" key="8">
    <source>
        <dbReference type="Pfam" id="PF13396"/>
    </source>
</evidence>
<proteinExistence type="predicted"/>
<organism evidence="9 10">
    <name type="scientific">Arthrobacter alpinus</name>
    <dbReference type="NCBI Taxonomy" id="656366"/>
    <lineage>
        <taxon>Bacteria</taxon>
        <taxon>Bacillati</taxon>
        <taxon>Actinomycetota</taxon>
        <taxon>Actinomycetes</taxon>
        <taxon>Micrococcales</taxon>
        <taxon>Micrococcaceae</taxon>
        <taxon>Arthrobacter</taxon>
    </lineage>
</organism>
<reference evidence="10" key="1">
    <citation type="submission" date="2015-09" db="EMBL/GenBank/DDBJ databases">
        <title>Complete genome of Arthrobacter alpinus strain R3.8.</title>
        <authorList>
            <person name="See-Too W.S."/>
            <person name="Chan K.G."/>
        </authorList>
    </citation>
    <scope>NUCLEOTIDE SEQUENCE [LARGE SCALE GENOMIC DNA]</scope>
    <source>
        <strain evidence="10">R3.8</strain>
    </source>
</reference>
<dbReference type="KEGG" id="aaq:AOC05_13840"/>
<dbReference type="Pfam" id="PF13396">
    <property type="entry name" value="PLDc_N"/>
    <property type="match status" value="1"/>
</dbReference>
<keyword evidence="5 7" id="KW-0472">Membrane</keyword>
<evidence type="ECO:0000313" key="9">
    <source>
        <dbReference type="EMBL" id="ALE93153.1"/>
    </source>
</evidence>
<keyword evidence="3 7" id="KW-0812">Transmembrane</keyword>
<feature type="region of interest" description="Disordered" evidence="6">
    <location>
        <begin position="131"/>
        <end position="150"/>
    </location>
</feature>
<dbReference type="GO" id="GO:0005886">
    <property type="term" value="C:plasma membrane"/>
    <property type="evidence" value="ECO:0007669"/>
    <property type="project" value="UniProtKB-SubCell"/>
</dbReference>
<feature type="domain" description="Cardiolipin synthase N-terminal" evidence="8">
    <location>
        <begin position="11"/>
        <end position="56"/>
    </location>
</feature>
<dbReference type="PATRIC" id="fig|656366.3.peg.2986"/>
<dbReference type="EMBL" id="CP012677">
    <property type="protein sequence ID" value="ALE93153.1"/>
    <property type="molecule type" value="Genomic_DNA"/>
</dbReference>
<evidence type="ECO:0000256" key="5">
    <source>
        <dbReference type="ARBA" id="ARBA00023136"/>
    </source>
</evidence>
<feature type="transmembrane region" description="Helical" evidence="7">
    <location>
        <begin position="6"/>
        <end position="23"/>
    </location>
</feature>
<dbReference type="AlphaFoldDB" id="A0A0M4QR89"/>
<accession>A0A0M4QR89</accession>
<evidence type="ECO:0000256" key="2">
    <source>
        <dbReference type="ARBA" id="ARBA00022475"/>
    </source>
</evidence>
<evidence type="ECO:0000256" key="3">
    <source>
        <dbReference type="ARBA" id="ARBA00022692"/>
    </source>
</evidence>
<sequence length="150" mass="16879">MRYIPVIFGVVLIIYGLIDCLRSEPSDVRSIPKPAWVLVIVLLPIIGVLLWFFFGRPQYATAGSAPSTPAGRAGAGLRGASNPGRRHQVVAPDDDPDFLRNLEVNRAQKLESERLRKLKAEIEAREAKLREQELRSKKLHEDHPNDEPKH</sequence>
<feature type="region of interest" description="Disordered" evidence="6">
    <location>
        <begin position="62"/>
        <end position="96"/>
    </location>
</feature>
<name>A0A0M4QR89_9MICC</name>
<evidence type="ECO:0000256" key="7">
    <source>
        <dbReference type="SAM" id="Phobius"/>
    </source>
</evidence>
<dbReference type="RefSeq" id="WP_082357988.1">
    <property type="nucleotide sequence ID" value="NZ_CP012677.1"/>
</dbReference>
<keyword evidence="10" id="KW-1185">Reference proteome</keyword>
<dbReference type="Proteomes" id="UP000062833">
    <property type="component" value="Chromosome"/>
</dbReference>
<evidence type="ECO:0000313" key="10">
    <source>
        <dbReference type="Proteomes" id="UP000062833"/>
    </source>
</evidence>
<evidence type="ECO:0000256" key="4">
    <source>
        <dbReference type="ARBA" id="ARBA00022989"/>
    </source>
</evidence>
<comment type="subcellular location">
    <subcellularLocation>
        <location evidence="1">Cell membrane</location>
        <topology evidence="1">Multi-pass membrane protein</topology>
    </subcellularLocation>
</comment>
<gene>
    <name evidence="9" type="ORF">AOC05_13840</name>
</gene>
<dbReference type="OrthoDB" id="3298527at2"/>
<evidence type="ECO:0000256" key="1">
    <source>
        <dbReference type="ARBA" id="ARBA00004651"/>
    </source>
</evidence>
<protein>
    <recommendedName>
        <fullName evidence="8">Cardiolipin synthase N-terminal domain-containing protein</fullName>
    </recommendedName>
</protein>
<keyword evidence="4 7" id="KW-1133">Transmembrane helix</keyword>